<evidence type="ECO:0000313" key="4">
    <source>
        <dbReference type="Proteomes" id="UP000316855"/>
    </source>
</evidence>
<evidence type="ECO:0000313" key="3">
    <source>
        <dbReference type="EMBL" id="QDT89855.1"/>
    </source>
</evidence>
<feature type="transmembrane region" description="Helical" evidence="1">
    <location>
        <begin position="6"/>
        <end position="29"/>
    </location>
</feature>
<dbReference type="PANTHER" id="PTHR34978">
    <property type="entry name" value="POSSIBLE SENSOR-TRANSDUCER PROTEIN BLAR"/>
    <property type="match status" value="1"/>
</dbReference>
<feature type="transmembrane region" description="Helical" evidence="1">
    <location>
        <begin position="41"/>
        <end position="60"/>
    </location>
</feature>
<organism evidence="3 4">
    <name type="scientific">Gimesia algae</name>
    <dbReference type="NCBI Taxonomy" id="2527971"/>
    <lineage>
        <taxon>Bacteria</taxon>
        <taxon>Pseudomonadati</taxon>
        <taxon>Planctomycetota</taxon>
        <taxon>Planctomycetia</taxon>
        <taxon>Planctomycetales</taxon>
        <taxon>Planctomycetaceae</taxon>
        <taxon>Gimesia</taxon>
    </lineage>
</organism>
<dbReference type="Pfam" id="PF05569">
    <property type="entry name" value="Peptidase_M56"/>
    <property type="match status" value="1"/>
</dbReference>
<sequence length="365" mass="40460">MISVEFLFDLIVRFSLPAFCLLGVSLLLLQRITQPLERVRLIQLSLSILLAVLLLINFSWLPAILVPILPAETTVETLKTPAPDVSSIEPEGVHIAHNIPPAVTAETTIADVNEGASLPASTAQASVPRVKSARGVWQTVQLWTVAGFVFISAVQLVYLLTGLALTWRLLSQSTPLTGSSSTRVRTLFAAFLSRIDIRFSMSDRIQVPLVCGVFRPTILLPRSVVEGPDELVLQHSLAYEWSHIQRRDLMTWQLASLCQILLWPQPFFWKLKRELRLSQDQIADQFAACQTDQPAEYAATLVAFSQQKVKLSMGALTMAETRSSLYRRVEMLLNDSFQISGRCRIRIVLAVLAGSGDVRAATRTG</sequence>
<dbReference type="OrthoDB" id="279966at2"/>
<evidence type="ECO:0000259" key="2">
    <source>
        <dbReference type="Pfam" id="PF05569"/>
    </source>
</evidence>
<name>A0A517VA30_9PLAN</name>
<keyword evidence="1" id="KW-1133">Transmembrane helix</keyword>
<gene>
    <name evidence="3" type="primary">blaR1_5</name>
    <name evidence="3" type="ORF">Pan161_14880</name>
</gene>
<dbReference type="RefSeq" id="WP_145225405.1">
    <property type="nucleotide sequence ID" value="NZ_CP036343.1"/>
</dbReference>
<feature type="domain" description="Peptidase M56" evidence="2">
    <location>
        <begin position="117"/>
        <end position="332"/>
    </location>
</feature>
<dbReference type="PANTHER" id="PTHR34978:SF3">
    <property type="entry name" value="SLR0241 PROTEIN"/>
    <property type="match status" value="1"/>
</dbReference>
<dbReference type="AlphaFoldDB" id="A0A517VA30"/>
<reference evidence="3 4" key="1">
    <citation type="submission" date="2019-02" db="EMBL/GenBank/DDBJ databases">
        <title>Deep-cultivation of Planctomycetes and their phenomic and genomic characterization uncovers novel biology.</title>
        <authorList>
            <person name="Wiegand S."/>
            <person name="Jogler M."/>
            <person name="Boedeker C."/>
            <person name="Pinto D."/>
            <person name="Vollmers J."/>
            <person name="Rivas-Marin E."/>
            <person name="Kohn T."/>
            <person name="Peeters S.H."/>
            <person name="Heuer A."/>
            <person name="Rast P."/>
            <person name="Oberbeckmann S."/>
            <person name="Bunk B."/>
            <person name="Jeske O."/>
            <person name="Meyerdierks A."/>
            <person name="Storesund J.E."/>
            <person name="Kallscheuer N."/>
            <person name="Luecker S."/>
            <person name="Lage O.M."/>
            <person name="Pohl T."/>
            <person name="Merkel B.J."/>
            <person name="Hornburger P."/>
            <person name="Mueller R.-W."/>
            <person name="Bruemmer F."/>
            <person name="Labrenz M."/>
            <person name="Spormann A.M."/>
            <person name="Op den Camp H."/>
            <person name="Overmann J."/>
            <person name="Amann R."/>
            <person name="Jetten M.S.M."/>
            <person name="Mascher T."/>
            <person name="Medema M.H."/>
            <person name="Devos D.P."/>
            <person name="Kaster A.-K."/>
            <person name="Ovreas L."/>
            <person name="Rohde M."/>
            <person name="Galperin M.Y."/>
            <person name="Jogler C."/>
        </authorList>
    </citation>
    <scope>NUCLEOTIDE SEQUENCE [LARGE SCALE GENOMIC DNA]</scope>
    <source>
        <strain evidence="3 4">Pan161</strain>
    </source>
</reference>
<keyword evidence="1" id="KW-0812">Transmembrane</keyword>
<dbReference type="KEGG" id="gax:Pan161_14880"/>
<accession>A0A517VA30</accession>
<keyword evidence="4" id="KW-1185">Reference proteome</keyword>
<dbReference type="EMBL" id="CP036343">
    <property type="protein sequence ID" value="QDT89855.1"/>
    <property type="molecule type" value="Genomic_DNA"/>
</dbReference>
<dbReference type="CDD" id="cd07341">
    <property type="entry name" value="M56_BlaR1_MecR1_like"/>
    <property type="match status" value="1"/>
</dbReference>
<dbReference type="InterPro" id="IPR008756">
    <property type="entry name" value="Peptidase_M56"/>
</dbReference>
<protein>
    <submittedName>
        <fullName evidence="3">Regulatory protein BlaR1</fullName>
    </submittedName>
</protein>
<proteinExistence type="predicted"/>
<feature type="transmembrane region" description="Helical" evidence="1">
    <location>
        <begin position="142"/>
        <end position="165"/>
    </location>
</feature>
<keyword evidence="1" id="KW-0472">Membrane</keyword>
<dbReference type="Proteomes" id="UP000316855">
    <property type="component" value="Chromosome"/>
</dbReference>
<evidence type="ECO:0000256" key="1">
    <source>
        <dbReference type="SAM" id="Phobius"/>
    </source>
</evidence>
<dbReference type="InterPro" id="IPR052173">
    <property type="entry name" value="Beta-lactam_resp_regulator"/>
</dbReference>